<feature type="domain" description="Thioesterase" evidence="3">
    <location>
        <begin position="51"/>
        <end position="107"/>
    </location>
</feature>
<dbReference type="PANTHER" id="PTHR21660:SF1">
    <property type="entry name" value="ACYL-COENZYME A THIOESTERASE 13"/>
    <property type="match status" value="1"/>
</dbReference>
<dbReference type="InterPro" id="IPR029069">
    <property type="entry name" value="HotDog_dom_sf"/>
</dbReference>
<protein>
    <recommendedName>
        <fullName evidence="3">Thioesterase domain-containing protein</fullName>
    </recommendedName>
</protein>
<reference evidence="4" key="1">
    <citation type="submission" date="2022-04" db="EMBL/GenBank/DDBJ databases">
        <title>A functionally conserved STORR gene fusion in Papaver species that diverged 16.8 million years ago.</title>
        <authorList>
            <person name="Catania T."/>
        </authorList>
    </citation>
    <scope>NUCLEOTIDE SEQUENCE</scope>
    <source>
        <strain evidence="4">S-188037</strain>
    </source>
</reference>
<comment type="similarity">
    <text evidence="1">Belongs to the thioesterase PaaI family.</text>
</comment>
<gene>
    <name evidence="4" type="ORF">MKW98_004242</name>
</gene>
<comment type="caution">
    <text evidence="4">The sequence shown here is derived from an EMBL/GenBank/DDBJ whole genome shotgun (WGS) entry which is preliminary data.</text>
</comment>
<keyword evidence="5" id="KW-1185">Reference proteome</keyword>
<dbReference type="SUPFAM" id="SSF54637">
    <property type="entry name" value="Thioesterase/thiol ester dehydrase-isomerase"/>
    <property type="match status" value="1"/>
</dbReference>
<dbReference type="InterPro" id="IPR039298">
    <property type="entry name" value="ACOT13"/>
</dbReference>
<dbReference type="Proteomes" id="UP001202328">
    <property type="component" value="Unassembled WGS sequence"/>
</dbReference>
<evidence type="ECO:0000256" key="1">
    <source>
        <dbReference type="ARBA" id="ARBA00008324"/>
    </source>
</evidence>
<evidence type="ECO:0000313" key="4">
    <source>
        <dbReference type="EMBL" id="KAI3943737.1"/>
    </source>
</evidence>
<dbReference type="Gene3D" id="3.10.129.10">
    <property type="entry name" value="Hotdog Thioesterase"/>
    <property type="match status" value="1"/>
</dbReference>
<keyword evidence="2" id="KW-0378">Hydrolase</keyword>
<evidence type="ECO:0000259" key="3">
    <source>
        <dbReference type="Pfam" id="PF03061"/>
    </source>
</evidence>
<dbReference type="AlphaFoldDB" id="A0AAD4XSI7"/>
<accession>A0AAD4XSI7</accession>
<dbReference type="PANTHER" id="PTHR21660">
    <property type="entry name" value="THIOESTERASE SUPERFAMILY MEMBER-RELATED"/>
    <property type="match status" value="1"/>
</dbReference>
<dbReference type="InterPro" id="IPR006683">
    <property type="entry name" value="Thioestr_dom"/>
</dbReference>
<evidence type="ECO:0000313" key="5">
    <source>
        <dbReference type="Proteomes" id="UP001202328"/>
    </source>
</evidence>
<sequence>MTKEWIESIAQGRTGHEIQRRAIQNIYSIHVQKDLIRCNFIVPQSLSDKDGNWHVGAITTLLDIVGSTAIVTAVGNINVSVYFNISYFATTKISEEVEIEAKVLILGYRGKFSLNMVYIRSKVNGELIAVGKQWMFAFDPKRKSRL</sequence>
<dbReference type="Pfam" id="PF03061">
    <property type="entry name" value="4HBT"/>
    <property type="match status" value="1"/>
</dbReference>
<evidence type="ECO:0000256" key="2">
    <source>
        <dbReference type="ARBA" id="ARBA00022801"/>
    </source>
</evidence>
<dbReference type="EMBL" id="JAJJMB010004170">
    <property type="protein sequence ID" value="KAI3943737.1"/>
    <property type="molecule type" value="Genomic_DNA"/>
</dbReference>
<organism evidence="4 5">
    <name type="scientific">Papaver atlanticum</name>
    <dbReference type="NCBI Taxonomy" id="357466"/>
    <lineage>
        <taxon>Eukaryota</taxon>
        <taxon>Viridiplantae</taxon>
        <taxon>Streptophyta</taxon>
        <taxon>Embryophyta</taxon>
        <taxon>Tracheophyta</taxon>
        <taxon>Spermatophyta</taxon>
        <taxon>Magnoliopsida</taxon>
        <taxon>Ranunculales</taxon>
        <taxon>Papaveraceae</taxon>
        <taxon>Papaveroideae</taxon>
        <taxon>Papaver</taxon>
    </lineage>
</organism>
<dbReference type="GO" id="GO:0047617">
    <property type="term" value="F:fatty acyl-CoA hydrolase activity"/>
    <property type="evidence" value="ECO:0007669"/>
    <property type="project" value="InterPro"/>
</dbReference>
<proteinExistence type="inferred from homology"/>
<name>A0AAD4XSI7_9MAGN</name>